<reference evidence="3 4" key="3">
    <citation type="journal article" date="2016" name="Stand. Genomic Sci.">
        <title>Complete genome sequence of 'Halanaeroarchaeum sulfurireducens' M27-SA2, a sulfur-reducing and acetate-oxidizing haloarchaeon from the deep-sea hypersaline anoxic lake Medee.</title>
        <authorList>
            <person name="Messina E."/>
            <person name="Sorokin D.Y."/>
            <person name="Kublanov I.V."/>
            <person name="Toshchakov S."/>
            <person name="Lopatina A."/>
            <person name="Arcadi E."/>
            <person name="Smedile F."/>
            <person name="La Spada G."/>
            <person name="La Cono V."/>
            <person name="Yakimov M.M."/>
        </authorList>
    </citation>
    <scope>NUCLEOTIDE SEQUENCE [LARGE SCALE GENOMIC DNA]</scope>
    <source>
        <strain evidence="3 4">M27-SA2</strain>
    </source>
</reference>
<evidence type="ECO:0000313" key="5">
    <source>
        <dbReference type="Proteomes" id="UP000069906"/>
    </source>
</evidence>
<name>A0A0F7P8B5_9EURY</name>
<dbReference type="KEGG" id="hsf:HLASA_0472"/>
<reference evidence="4" key="2">
    <citation type="submission" date="2015-05" db="EMBL/GenBank/DDBJ databases">
        <title>Complete genome sequence of Halanaeroarchaeum sulfurireducens type strain M27-SA2, a sulfate-reducer haloarchaeon from marine anoxic lake Medee.</title>
        <authorList>
            <person name="Messina E."/>
            <person name="Kublanov I.V."/>
            <person name="Toshchakov S."/>
            <person name="Arcadi E."/>
            <person name="La Spada G."/>
            <person name="La Cono V."/>
            <person name="Yakimov M.M."/>
        </authorList>
    </citation>
    <scope>NUCLEOTIDE SEQUENCE [LARGE SCALE GENOMIC DNA]</scope>
    <source>
        <strain evidence="4">M27-SA2</strain>
    </source>
</reference>
<evidence type="ECO:0000313" key="2">
    <source>
        <dbReference type="EMBL" id="AKH96977.1"/>
    </source>
</evidence>
<dbReference type="EMBL" id="CP008874">
    <property type="protein sequence ID" value="AKH96977.1"/>
    <property type="molecule type" value="Genomic_DNA"/>
</dbReference>
<evidence type="ECO:0000313" key="4">
    <source>
        <dbReference type="Proteomes" id="UP000060390"/>
    </source>
</evidence>
<evidence type="ECO:0000256" key="1">
    <source>
        <dbReference type="SAM" id="MobiDB-lite"/>
    </source>
</evidence>
<dbReference type="STRING" id="1604004.HLASA_0472"/>
<dbReference type="GeneID" id="26009839"/>
<dbReference type="HOGENOM" id="CLU_1559420_0_0_2"/>
<sequence>MQRRQVLATAATALLPLAGCLGPETGDDEPTTTTEPTTARPTTDEPPTRPTYEGADIEVLNVDCGSGDETTATAAVENGTVVVRGTIIGNNGCYVATLDTIIHDVEAGELRVVVRSVEKAEDDEVCIECLTAIDYAVTARFRGGYPHNVVVSHRQDSKVREVATVALPRES</sequence>
<dbReference type="OrthoDB" id="313543at2157"/>
<dbReference type="Proteomes" id="UP000060390">
    <property type="component" value="Chromosome"/>
</dbReference>
<organism evidence="2 5">
    <name type="scientific">Halanaeroarchaeum sulfurireducens</name>
    <dbReference type="NCBI Taxonomy" id="1604004"/>
    <lineage>
        <taxon>Archaea</taxon>
        <taxon>Methanobacteriati</taxon>
        <taxon>Methanobacteriota</taxon>
        <taxon>Stenosarchaea group</taxon>
        <taxon>Halobacteria</taxon>
        <taxon>Halobacteriales</taxon>
        <taxon>Halobacteriaceae</taxon>
        <taxon>Halanaeroarchaeum</taxon>
    </lineage>
</organism>
<gene>
    <name evidence="3" type="ORF">HLASA_0472</name>
    <name evidence="2" type="ORF">HLASF_0475</name>
</gene>
<dbReference type="EMBL" id="CP011564">
    <property type="protein sequence ID" value="ALG81378.1"/>
    <property type="molecule type" value="Genomic_DNA"/>
</dbReference>
<proteinExistence type="predicted"/>
<feature type="compositionally biased region" description="Low complexity" evidence="1">
    <location>
        <begin position="31"/>
        <end position="41"/>
    </location>
</feature>
<protein>
    <submittedName>
        <fullName evidence="2">Uncharacterized protein</fullName>
    </submittedName>
</protein>
<dbReference type="AlphaFoldDB" id="A0A0F7P8B5"/>
<dbReference type="Proteomes" id="UP000069906">
    <property type="component" value="Chromosome"/>
</dbReference>
<evidence type="ECO:0000313" key="3">
    <source>
        <dbReference type="EMBL" id="ALG81378.1"/>
    </source>
</evidence>
<dbReference type="KEGG" id="hsu:HLASF_0475"/>
<accession>A0A0F7P8B5</accession>
<dbReference type="RefSeq" id="WP_050047795.1">
    <property type="nucleotide sequence ID" value="NZ_CP008874.1"/>
</dbReference>
<reference evidence="2 5" key="1">
    <citation type="journal article" date="2015" name="ISME J.">
        <title>Elemental sulfur and acetate can support life of a novel strictly anaerobic haloarchaeon.</title>
        <authorList>
            <person name="Sorokin D.Y."/>
            <person name="Kublanov I.V."/>
            <person name="Gavrilov S.N."/>
            <person name="Rojo D."/>
            <person name="Roman P."/>
            <person name="Golyshin P.N."/>
            <person name="Slepak V.Z."/>
            <person name="Smedile F."/>
            <person name="Ferrer M."/>
            <person name="Messina E."/>
            <person name="La Cono V."/>
            <person name="Yakimov M.M."/>
        </authorList>
    </citation>
    <scope>NUCLEOTIDE SEQUENCE [LARGE SCALE GENOMIC DNA]</scope>
    <source>
        <strain evidence="2 5">HSR2</strain>
    </source>
</reference>
<keyword evidence="5" id="KW-1185">Reference proteome</keyword>
<feature type="region of interest" description="Disordered" evidence="1">
    <location>
        <begin position="18"/>
        <end position="52"/>
    </location>
</feature>